<name>A0ABU0MQL7_9PROT</name>
<keyword evidence="3" id="KW-1185">Reference proteome</keyword>
<evidence type="ECO:0000256" key="1">
    <source>
        <dbReference type="SAM" id="MobiDB-lite"/>
    </source>
</evidence>
<proteinExistence type="predicted"/>
<evidence type="ECO:0000313" key="2">
    <source>
        <dbReference type="EMBL" id="MDQ0535716.1"/>
    </source>
</evidence>
<dbReference type="EMBL" id="JAUSVU010000020">
    <property type="protein sequence ID" value="MDQ0535716.1"/>
    <property type="molecule type" value="Genomic_DNA"/>
</dbReference>
<dbReference type="Pfam" id="PF14196">
    <property type="entry name" value="ATC_hydrolase"/>
    <property type="match status" value="1"/>
</dbReference>
<feature type="region of interest" description="Disordered" evidence="1">
    <location>
        <begin position="167"/>
        <end position="186"/>
    </location>
</feature>
<accession>A0ABU0MQL7</accession>
<protein>
    <recommendedName>
        <fullName evidence="4">2-amino-thiazoline-4-carboxylic acid hydrolase</fullName>
    </recommendedName>
</protein>
<evidence type="ECO:0000313" key="3">
    <source>
        <dbReference type="Proteomes" id="UP001244552"/>
    </source>
</evidence>
<sequence>MTETDDSPPAAASLHSMPILERRRVEAAFAKALYDQMVPEIGRERARAVLARAIETMAREAGAAMAAEDRAARGTADLATFHERLALWTAGDALRLEVIESTPERLGFNVTRCRYAETYRAMGVEEIGDILSCNRDGEFMCGYRPDASFTRTRTIMQGASHCDFRYSLPAEPSTQAPDRPLPRTSD</sequence>
<organism evidence="2 3">
    <name type="scientific">Azospirillum picis</name>
    <dbReference type="NCBI Taxonomy" id="488438"/>
    <lineage>
        <taxon>Bacteria</taxon>
        <taxon>Pseudomonadati</taxon>
        <taxon>Pseudomonadota</taxon>
        <taxon>Alphaproteobacteria</taxon>
        <taxon>Rhodospirillales</taxon>
        <taxon>Azospirillaceae</taxon>
        <taxon>Azospirillum</taxon>
    </lineage>
</organism>
<dbReference type="InterPro" id="IPR026002">
    <property type="entry name" value="ATC_hydrolase-like"/>
</dbReference>
<dbReference type="RefSeq" id="WP_209987556.1">
    <property type="nucleotide sequence ID" value="NZ_JAGINO010000022.1"/>
</dbReference>
<comment type="caution">
    <text evidence="2">The sequence shown here is derived from an EMBL/GenBank/DDBJ whole genome shotgun (WGS) entry which is preliminary data.</text>
</comment>
<evidence type="ECO:0008006" key="4">
    <source>
        <dbReference type="Google" id="ProtNLM"/>
    </source>
</evidence>
<reference evidence="2 3" key="1">
    <citation type="submission" date="2023-07" db="EMBL/GenBank/DDBJ databases">
        <title>Genomic Encyclopedia of Type Strains, Phase IV (KMG-IV): sequencing the most valuable type-strain genomes for metagenomic binning, comparative biology and taxonomic classification.</title>
        <authorList>
            <person name="Goeker M."/>
        </authorList>
    </citation>
    <scope>NUCLEOTIDE SEQUENCE [LARGE SCALE GENOMIC DNA]</scope>
    <source>
        <strain evidence="2 3">DSM 19922</strain>
    </source>
</reference>
<dbReference type="Proteomes" id="UP001244552">
    <property type="component" value="Unassembled WGS sequence"/>
</dbReference>
<gene>
    <name evidence="2" type="ORF">QO018_004600</name>
</gene>